<dbReference type="InterPro" id="IPR027417">
    <property type="entry name" value="P-loop_NTPase"/>
</dbReference>
<dbReference type="SUPFAM" id="SSF52540">
    <property type="entry name" value="P-loop containing nucleoside triphosphate hydrolases"/>
    <property type="match status" value="1"/>
</dbReference>
<name>A0ABP6RKQ2_9PSEU</name>
<dbReference type="InterPro" id="IPR033756">
    <property type="entry name" value="YlxH/NBP35"/>
</dbReference>
<evidence type="ECO:0000313" key="4">
    <source>
        <dbReference type="Proteomes" id="UP001500483"/>
    </source>
</evidence>
<comment type="caution">
    <text evidence="3">The sequence shown here is derived from an EMBL/GenBank/DDBJ whole genome shotgun (WGS) entry which is preliminary data.</text>
</comment>
<sequence length="91" mass="9309">MELPDGQRMEVFGSGGGQIVADSLSRAVGSEVPLLGQVPLDTRLREAGDSGTPLVVEAPESPAAQVLTDVAKRLSTRARGLAGQLLSVSPA</sequence>
<evidence type="ECO:0000256" key="1">
    <source>
        <dbReference type="ARBA" id="ARBA00022741"/>
    </source>
</evidence>
<proteinExistence type="predicted"/>
<keyword evidence="2" id="KW-0067">ATP-binding</keyword>
<organism evidence="3 4">
    <name type="scientific">Saccharopolyspora gregorii</name>
    <dbReference type="NCBI Taxonomy" id="33914"/>
    <lineage>
        <taxon>Bacteria</taxon>
        <taxon>Bacillati</taxon>
        <taxon>Actinomycetota</taxon>
        <taxon>Actinomycetes</taxon>
        <taxon>Pseudonocardiales</taxon>
        <taxon>Pseudonocardiaceae</taxon>
        <taxon>Saccharopolyspora</taxon>
    </lineage>
</organism>
<reference evidence="4" key="1">
    <citation type="journal article" date="2019" name="Int. J. Syst. Evol. Microbiol.">
        <title>The Global Catalogue of Microorganisms (GCM) 10K type strain sequencing project: providing services to taxonomists for standard genome sequencing and annotation.</title>
        <authorList>
            <consortium name="The Broad Institute Genomics Platform"/>
            <consortium name="The Broad Institute Genome Sequencing Center for Infectious Disease"/>
            <person name="Wu L."/>
            <person name="Ma J."/>
        </authorList>
    </citation>
    <scope>NUCLEOTIDE SEQUENCE [LARGE SCALE GENOMIC DNA]</scope>
    <source>
        <strain evidence="4">JCM 9687</strain>
    </source>
</reference>
<dbReference type="EMBL" id="BAAAYK010000034">
    <property type="protein sequence ID" value="GAA3354450.1"/>
    <property type="molecule type" value="Genomic_DNA"/>
</dbReference>
<evidence type="ECO:0000313" key="3">
    <source>
        <dbReference type="EMBL" id="GAA3354450.1"/>
    </source>
</evidence>
<dbReference type="Gene3D" id="3.40.50.300">
    <property type="entry name" value="P-loop containing nucleotide triphosphate hydrolases"/>
    <property type="match status" value="1"/>
</dbReference>
<evidence type="ECO:0000256" key="2">
    <source>
        <dbReference type="ARBA" id="ARBA00022840"/>
    </source>
</evidence>
<gene>
    <name evidence="3" type="ORF">GCM10020366_11190</name>
</gene>
<accession>A0ABP6RKQ2</accession>
<dbReference type="Proteomes" id="UP001500483">
    <property type="component" value="Unassembled WGS sequence"/>
</dbReference>
<protein>
    <submittedName>
        <fullName evidence="3">Uncharacterized protein</fullName>
    </submittedName>
</protein>
<dbReference type="Pfam" id="PF10609">
    <property type="entry name" value="ParA"/>
    <property type="match status" value="1"/>
</dbReference>
<keyword evidence="1" id="KW-0547">Nucleotide-binding</keyword>
<keyword evidence="4" id="KW-1185">Reference proteome</keyword>